<gene>
    <name evidence="2" type="ORF">B296_00021532</name>
</gene>
<proteinExistence type="predicted"/>
<dbReference type="GO" id="GO:0009773">
    <property type="term" value="P:photosynthetic electron transport in photosystem I"/>
    <property type="evidence" value="ECO:0007669"/>
    <property type="project" value="InterPro"/>
</dbReference>
<organism evidence="2 3">
    <name type="scientific">Ensete ventricosum</name>
    <name type="common">Abyssinian banana</name>
    <name type="synonym">Musa ensete</name>
    <dbReference type="NCBI Taxonomy" id="4639"/>
    <lineage>
        <taxon>Eukaryota</taxon>
        <taxon>Viridiplantae</taxon>
        <taxon>Streptophyta</taxon>
        <taxon>Embryophyta</taxon>
        <taxon>Tracheophyta</taxon>
        <taxon>Spermatophyta</taxon>
        <taxon>Magnoliopsida</taxon>
        <taxon>Liliopsida</taxon>
        <taxon>Zingiberales</taxon>
        <taxon>Musaceae</taxon>
        <taxon>Ensete</taxon>
    </lineage>
</organism>
<dbReference type="InterPro" id="IPR039987">
    <property type="entry name" value="PGRL1"/>
</dbReference>
<dbReference type="GO" id="GO:0016730">
    <property type="term" value="F:oxidoreductase activity, acting on iron-sulfur proteins as donors"/>
    <property type="evidence" value="ECO:0007669"/>
    <property type="project" value="InterPro"/>
</dbReference>
<comment type="caution">
    <text evidence="2">The sequence shown here is derived from an EMBL/GenBank/DDBJ whole genome shotgun (WGS) entry which is preliminary data.</text>
</comment>
<protein>
    <submittedName>
        <fullName evidence="2">Uncharacterized protein</fullName>
    </submittedName>
</protein>
<evidence type="ECO:0000256" key="1">
    <source>
        <dbReference type="SAM" id="Phobius"/>
    </source>
</evidence>
<feature type="transmembrane region" description="Helical" evidence="1">
    <location>
        <begin position="66"/>
        <end position="83"/>
    </location>
</feature>
<keyword evidence="1" id="KW-0472">Membrane</keyword>
<keyword evidence="1" id="KW-0812">Transmembrane</keyword>
<keyword evidence="1" id="KW-1133">Transmembrane helix</keyword>
<name>A0A427ADI5_ENSVE</name>
<evidence type="ECO:0000313" key="3">
    <source>
        <dbReference type="Proteomes" id="UP000287651"/>
    </source>
</evidence>
<dbReference type="PANTHER" id="PTHR31032:SF1">
    <property type="entry name" value="PGR5-LIKE PROTEIN 1B, CHLOROPLASTIC"/>
    <property type="match status" value="1"/>
</dbReference>
<dbReference type="EMBL" id="AMZH03002825">
    <property type="protein sequence ID" value="RRT74270.1"/>
    <property type="molecule type" value="Genomic_DNA"/>
</dbReference>
<sequence>MPWILLYYLLTGPDEQKFLEASMAYVSGNPIMTDAEFDELKLRLKKEGSSIVQEGPRCSLRSRKMFLLNVPAAVIALTLFFFLDDLTGFEITYLLEVSSSCMPLFFPLH</sequence>
<evidence type="ECO:0000313" key="2">
    <source>
        <dbReference type="EMBL" id="RRT74270.1"/>
    </source>
</evidence>
<accession>A0A427ADI5</accession>
<dbReference type="PANTHER" id="PTHR31032">
    <property type="entry name" value="PGR5-LIKE PROTEIN 1B, CHLOROPLASTIC"/>
    <property type="match status" value="1"/>
</dbReference>
<reference evidence="2 3" key="1">
    <citation type="journal article" date="2014" name="Agronomy (Basel)">
        <title>A Draft Genome Sequence for Ensete ventricosum, the Drought-Tolerant Tree Against Hunger.</title>
        <authorList>
            <person name="Harrison J."/>
            <person name="Moore K.A."/>
            <person name="Paszkiewicz K."/>
            <person name="Jones T."/>
            <person name="Grant M."/>
            <person name="Ambacheew D."/>
            <person name="Muzemil S."/>
            <person name="Studholme D.J."/>
        </authorList>
    </citation>
    <scope>NUCLEOTIDE SEQUENCE [LARGE SCALE GENOMIC DNA]</scope>
</reference>
<dbReference type="GO" id="GO:0009535">
    <property type="term" value="C:chloroplast thylakoid membrane"/>
    <property type="evidence" value="ECO:0007669"/>
    <property type="project" value="InterPro"/>
</dbReference>
<dbReference type="AlphaFoldDB" id="A0A427ADI5"/>
<dbReference type="Proteomes" id="UP000287651">
    <property type="component" value="Unassembled WGS sequence"/>
</dbReference>